<dbReference type="Proteomes" id="UP000032066">
    <property type="component" value="Unassembled WGS sequence"/>
</dbReference>
<dbReference type="STRING" id="2064.TR51_17100"/>
<dbReference type="OrthoDB" id="535891at2"/>
<dbReference type="Pfam" id="PF20248">
    <property type="entry name" value="DUF6603"/>
    <property type="match status" value="1"/>
</dbReference>
<evidence type="ECO:0000256" key="1">
    <source>
        <dbReference type="SAM" id="MobiDB-lite"/>
    </source>
</evidence>
<organism evidence="3 4">
    <name type="scientific">Kitasatospora griseola</name>
    <name type="common">Streptomyces griseolosporeus</name>
    <dbReference type="NCBI Taxonomy" id="2064"/>
    <lineage>
        <taxon>Bacteria</taxon>
        <taxon>Bacillati</taxon>
        <taxon>Actinomycetota</taxon>
        <taxon>Actinomycetes</taxon>
        <taxon>Kitasatosporales</taxon>
        <taxon>Streptomycetaceae</taxon>
        <taxon>Kitasatospora</taxon>
    </lineage>
</organism>
<feature type="region of interest" description="Disordered" evidence="1">
    <location>
        <begin position="783"/>
        <end position="814"/>
    </location>
</feature>
<proteinExistence type="predicted"/>
<evidence type="ECO:0000259" key="2">
    <source>
        <dbReference type="Pfam" id="PF20248"/>
    </source>
</evidence>
<keyword evidence="4" id="KW-1185">Reference proteome</keyword>
<gene>
    <name evidence="3" type="ORF">TR51_17100</name>
</gene>
<dbReference type="InterPro" id="IPR046538">
    <property type="entry name" value="DUF6603"/>
</dbReference>
<comment type="caution">
    <text evidence="3">The sequence shown here is derived from an EMBL/GenBank/DDBJ whole genome shotgun (WGS) entry which is preliminary data.</text>
</comment>
<protein>
    <recommendedName>
        <fullName evidence="2">DUF6603 domain-containing protein</fullName>
    </recommendedName>
</protein>
<accession>A0A0D0Q3M6</accession>
<name>A0A0D0Q3M6_KITGR</name>
<dbReference type="RefSeq" id="WP_043911851.1">
    <property type="nucleotide sequence ID" value="NZ_JXZB01000002.1"/>
</dbReference>
<evidence type="ECO:0000313" key="3">
    <source>
        <dbReference type="EMBL" id="KIQ65558.1"/>
    </source>
</evidence>
<dbReference type="PATRIC" id="fig|2064.6.peg.3668"/>
<reference evidence="3 4" key="1">
    <citation type="submission" date="2015-02" db="EMBL/GenBank/DDBJ databases">
        <title>Draft genome sequence of Kitasatospora griseola MF730-N6, a bafilomycin, terpentecin and satosporin producer.</title>
        <authorList>
            <person name="Arens J.C."/>
            <person name="Haltli B."/>
            <person name="Kerr R.G."/>
        </authorList>
    </citation>
    <scope>NUCLEOTIDE SEQUENCE [LARGE SCALE GENOMIC DNA]</scope>
    <source>
        <strain evidence="3 4">MF730-N6</strain>
    </source>
</reference>
<feature type="domain" description="DUF6603" evidence="2">
    <location>
        <begin position="822"/>
        <end position="1332"/>
    </location>
</feature>
<feature type="compositionally biased region" description="Polar residues" evidence="1">
    <location>
        <begin position="787"/>
        <end position="803"/>
    </location>
</feature>
<sequence length="1535" mass="160954">MDIRALTDIVRAALASPPFTISGQQLQSPAVTRVLTDLLNADRLVLTDAGLHSTTDTEVVVDGQLAQPLAGLQNQHATVTFAVLDAEAHLHLKLDRLPAGWTPSASFPVLSGSVFDDFRYSEPVLRMDSIGAPVLPAGYPGDLGLQPYSAAITGAMVPGLSLSATVTPTTPAGPLESLLSGSAWPMSGPILLPVDQLTVMLSSEPQFGLGIDGFSIRFKLSLASIAVQPQPDGPVHVTGTMQVDAMAERDVGDAILRLPLSARLGSGNEPMLILQSQLPPGQRLTLGQVASLLTTALDGQVPQGFPALDEIQLEEVSLLLTPAVAQPLTALSVTVGVGQDPYSVFAGLLSFSNMSVTFTYQPDGFPRPDGTAGYVATCVRGTATLGHGTLDAEILLPTHTFFCQLASGPDTSIDIKSLVEQAIGPSISMPQVTCSELRLFGDVPNGWYRLQATVTDEWKFHIGSKPLALTEISMDLDRGPDGFGGQIACRCDIAGTQLYGRAEYDAATKGWSFSLGTLVPTNINLSDLVADLVALLGLSLPSGFPEMILTSVNFSFDTAGRAFGLRCASSLSIAGATVDTALWVTDDEFQGLLWVGRSYFEIDFRAGHQQQALSAIWCATTEQTFLEFGDIAQALALPPPQLPTGLDLALKGAGLHYARGDDASVLIVRADSAHYGKAVFLADQAGGTRRWAAGLAVGTPIELTELPLLGRLLSPGQRVRVTGLQVVLSTTDIDEDTARTLNAGIPEGYPMLPAAGTASPLGLTATIEFGDTTIPISLGMGDVADQGGQSSPDDTVVGQQSGGTPVPTTPARASDGTTWFKVQRSFGPMHLDKIGVRYGQGVLWFSIDGSLTAGGLTITLLGASIGSPVTDFQPHLGLKGLGIDFSRPPLEIGGGFAEVLQPSGGATFEYDGAVAITTSAWALMAYGSYAEVRGTPSLFVFLECRGAFGGPPAFFVTGIVGGFGYNSRLRIPAQTEVSSCPLVAGLSDPDAVGGAHATPMQAMNALTDGTSPWVSHAMGETWVAAGLTFTTCELLQSVALLAVEFGSELTVALLGTSVARFPPEPGLPAYASIQLQLEAVLRPSRGFFGITANLGRDSFLFAPACVLTGGFAFFVWFSPSRQAGDFVVTLGGYHPAFVPPAHYPAEPRLGFSWSLDSAVRIRGEAYFALTPSAIMAGGSLSVTFQDDGLQAWFTGWVDLVIGWRPFHFRASIGVSIRVSYRLRLLFASVSLGAELGAELTLWGPPTRGEVRVHWSVISFTVTFGARTSELPGPLRTWDDFAALLPHRSDVVKVTALAGMAVGPTTAAAGPADGAGYDGPWLVRGSAFSFSTRSALPITELYVGSQSTRPLHTGDRLDIRPLHRSGLTSRQRLTLTLHGTEREQLADGWTIEPLTADVPKALWGKSDGPPLDPGDAQLVTGQQSGLVLRAPAPVLGWTGGGIDVAGCMGFRQLPISGVTPIAASDPPSGDLLVAGRNAIELIEHDLAASGAVRRDALFAALAELGVSPATNGPLTRYAAALGHLFTDEPLLVTEAP</sequence>
<dbReference type="EMBL" id="JXZB01000002">
    <property type="protein sequence ID" value="KIQ65558.1"/>
    <property type="molecule type" value="Genomic_DNA"/>
</dbReference>
<evidence type="ECO:0000313" key="4">
    <source>
        <dbReference type="Proteomes" id="UP000032066"/>
    </source>
</evidence>